<gene>
    <name evidence="2" type="ORF">FHU34_11261</name>
</gene>
<evidence type="ECO:0000313" key="3">
    <source>
        <dbReference type="Proteomes" id="UP000317685"/>
    </source>
</evidence>
<protein>
    <recommendedName>
        <fullName evidence="1">DUF6896 domain-containing protein</fullName>
    </recommendedName>
</protein>
<dbReference type="GeneID" id="300125918"/>
<dbReference type="EMBL" id="VIWZ01000001">
    <property type="protein sequence ID" value="TWG14959.1"/>
    <property type="molecule type" value="Genomic_DNA"/>
</dbReference>
<accession>A0A561VTL6</accession>
<comment type="caution">
    <text evidence="2">The sequence shown here is derived from an EMBL/GenBank/DDBJ whole genome shotgun (WGS) entry which is preliminary data.</text>
</comment>
<dbReference type="Proteomes" id="UP000317685">
    <property type="component" value="Unassembled WGS sequence"/>
</dbReference>
<dbReference type="RefSeq" id="WP_145778316.1">
    <property type="nucleotide sequence ID" value="NZ_JBEZJB010000054.1"/>
</dbReference>
<reference evidence="2 3" key="1">
    <citation type="submission" date="2019-06" db="EMBL/GenBank/DDBJ databases">
        <title>Sequencing the genomes of 1000 actinobacteria strains.</title>
        <authorList>
            <person name="Klenk H.-P."/>
        </authorList>
    </citation>
    <scope>NUCLEOTIDE SEQUENCE [LARGE SCALE GENOMIC DNA]</scope>
    <source>
        <strain evidence="2 3">DSM 45885</strain>
    </source>
</reference>
<feature type="domain" description="DUF6896" evidence="1">
    <location>
        <begin position="10"/>
        <end position="133"/>
    </location>
</feature>
<sequence>MDEREQLAVDAVRSFVAAFKRIHERLFAAFPELTGLPDLLTAVRSTRVLPREGRSSTGIDYSVHGAGCRMTDEQGTVVDVDLVDGVEAFDGWRVHVFLEGREGESLSVEELHTACSRLASWAELRELQPHRWYAP</sequence>
<organism evidence="2 3">
    <name type="scientific">Micromonospora taraxaci</name>
    <dbReference type="NCBI Taxonomy" id="1316803"/>
    <lineage>
        <taxon>Bacteria</taxon>
        <taxon>Bacillati</taxon>
        <taxon>Actinomycetota</taxon>
        <taxon>Actinomycetes</taxon>
        <taxon>Micromonosporales</taxon>
        <taxon>Micromonosporaceae</taxon>
        <taxon>Micromonospora</taxon>
    </lineage>
</organism>
<dbReference type="Pfam" id="PF21837">
    <property type="entry name" value="DUF6896"/>
    <property type="match status" value="1"/>
</dbReference>
<dbReference type="InterPro" id="IPR054191">
    <property type="entry name" value="DUF6896"/>
</dbReference>
<keyword evidence="3" id="KW-1185">Reference proteome</keyword>
<name>A0A561VTL6_9ACTN</name>
<evidence type="ECO:0000313" key="2">
    <source>
        <dbReference type="EMBL" id="TWG14959.1"/>
    </source>
</evidence>
<evidence type="ECO:0000259" key="1">
    <source>
        <dbReference type="Pfam" id="PF21837"/>
    </source>
</evidence>
<dbReference type="AlphaFoldDB" id="A0A561VTL6"/>
<proteinExistence type="predicted"/>
<dbReference type="OrthoDB" id="4189658at2"/>